<dbReference type="EMBL" id="UESZ01000001">
    <property type="protein sequence ID" value="SSA35157.1"/>
    <property type="molecule type" value="Genomic_DNA"/>
</dbReference>
<name>A0A2Y8ZZ19_9MICO</name>
<dbReference type="Pfam" id="PF03479">
    <property type="entry name" value="PCC"/>
    <property type="match status" value="1"/>
</dbReference>
<dbReference type="SUPFAM" id="SSF117856">
    <property type="entry name" value="AF0104/ALDC/Ptd012-like"/>
    <property type="match status" value="1"/>
</dbReference>
<protein>
    <recommendedName>
        <fullName evidence="1">PPC domain-containing protein</fullName>
    </recommendedName>
</protein>
<sequence length="166" mass="17842">MVDYVNVEDAGTAHGSAGQAWWQQTATDAVSITYRLVLTDGDELFSAIEKFCAQEKVTYADFSGIGAVRDVQLGWFDRQRRKYRVNAFPGQFEALGIIGNVGLNSETGKPAAHTHLAVAGEDGTTHAGHLLSVTASPTIELNVVVIPGERLSKSTDEASGLSLYDR</sequence>
<organism evidence="2 3">
    <name type="scientific">Branchiibius hedensis</name>
    <dbReference type="NCBI Taxonomy" id="672460"/>
    <lineage>
        <taxon>Bacteria</taxon>
        <taxon>Bacillati</taxon>
        <taxon>Actinomycetota</taxon>
        <taxon>Actinomycetes</taxon>
        <taxon>Micrococcales</taxon>
        <taxon>Dermacoccaceae</taxon>
        <taxon>Branchiibius</taxon>
    </lineage>
</organism>
<dbReference type="CDD" id="cd11378">
    <property type="entry name" value="DUF296"/>
    <property type="match status" value="1"/>
</dbReference>
<feature type="domain" description="PPC" evidence="1">
    <location>
        <begin position="26"/>
        <end position="166"/>
    </location>
</feature>
<dbReference type="Proteomes" id="UP000250028">
    <property type="component" value="Unassembled WGS sequence"/>
</dbReference>
<dbReference type="InterPro" id="IPR005175">
    <property type="entry name" value="PPC_dom"/>
</dbReference>
<evidence type="ECO:0000313" key="2">
    <source>
        <dbReference type="EMBL" id="SSA35157.1"/>
    </source>
</evidence>
<keyword evidence="3" id="KW-1185">Reference proteome</keyword>
<dbReference type="Gene3D" id="3.30.1330.80">
    <property type="entry name" value="Hypothetical protein, similar to alpha- acetolactate decarboxylase, domain 2"/>
    <property type="match status" value="1"/>
</dbReference>
<dbReference type="PANTHER" id="PTHR34988:SF1">
    <property type="entry name" value="DNA-BINDING PROTEIN"/>
    <property type="match status" value="1"/>
</dbReference>
<dbReference type="OrthoDB" id="9798999at2"/>
<proteinExistence type="predicted"/>
<accession>A0A2Y8ZZ19</accession>
<evidence type="ECO:0000313" key="3">
    <source>
        <dbReference type="Proteomes" id="UP000250028"/>
    </source>
</evidence>
<reference evidence="3" key="1">
    <citation type="submission" date="2016-10" db="EMBL/GenBank/DDBJ databases">
        <authorList>
            <person name="Varghese N."/>
            <person name="Submissions S."/>
        </authorList>
    </citation>
    <scope>NUCLEOTIDE SEQUENCE [LARGE SCALE GENOMIC DNA]</scope>
    <source>
        <strain evidence="3">DSM 22951</strain>
    </source>
</reference>
<gene>
    <name evidence="2" type="ORF">SAMN04489750_2502</name>
</gene>
<evidence type="ECO:0000259" key="1">
    <source>
        <dbReference type="PROSITE" id="PS51742"/>
    </source>
</evidence>
<dbReference type="PANTHER" id="PTHR34988">
    <property type="entry name" value="PROTEIN, PUTATIVE-RELATED"/>
    <property type="match status" value="1"/>
</dbReference>
<dbReference type="AlphaFoldDB" id="A0A2Y8ZZ19"/>
<dbReference type="PROSITE" id="PS51742">
    <property type="entry name" value="PPC"/>
    <property type="match status" value="1"/>
</dbReference>